<keyword evidence="2" id="KW-1185">Reference proteome</keyword>
<protein>
    <submittedName>
        <fullName evidence="1">Uncharacterized protein</fullName>
    </submittedName>
</protein>
<evidence type="ECO:0000313" key="2">
    <source>
        <dbReference type="Proteomes" id="UP001064297"/>
    </source>
</evidence>
<dbReference type="EMBL" id="OP297535">
    <property type="protein sequence ID" value="UXE03821.1"/>
    <property type="molecule type" value="Genomic_DNA"/>
</dbReference>
<dbReference type="Proteomes" id="UP001064297">
    <property type="component" value="Segment"/>
</dbReference>
<evidence type="ECO:0000313" key="1">
    <source>
        <dbReference type="EMBL" id="UXE03821.1"/>
    </source>
</evidence>
<organism evidence="1 2">
    <name type="scientific">Gordonia phage ObLaDi</name>
    <dbReference type="NCBI Taxonomy" id="2978487"/>
    <lineage>
        <taxon>Viruses</taxon>
        <taxon>Duplodnaviria</taxon>
        <taxon>Heunggongvirae</taxon>
        <taxon>Uroviricota</taxon>
        <taxon>Caudoviricetes</taxon>
        <taxon>Kruegerviridae</taxon>
        <taxon>Cafassovirus</taxon>
        <taxon>Cafassovirus obladi</taxon>
    </lineage>
</organism>
<gene>
    <name evidence="1" type="primary">98</name>
    <name evidence="1" type="ORF">SEA_OBLADI_98</name>
</gene>
<name>A0A977PS80_9CAUD</name>
<proteinExistence type="predicted"/>
<accession>A0A977PS80</accession>
<reference evidence="1" key="1">
    <citation type="submission" date="2022-08" db="EMBL/GenBank/DDBJ databases">
        <authorList>
            <person name="Abuwarda M.A."/>
            <person name="Alvarez A."/>
            <person name="Batteikh M."/>
            <person name="Baughman A.P."/>
            <person name="Chavez V."/>
            <person name="Cheng C."/>
            <person name="Cosentino E.J."/>
            <person name="Di Blasi D.L."/>
            <person name="Dooley N.L."/>
            <person name="Empson B.M."/>
            <person name="Erfanian K."/>
            <person name="Esparza P.D."/>
            <person name="Fleming H.S."/>
            <person name="Ghannam M.S."/>
            <person name="Gibbons A.C."/>
            <person name="Gonzalez C."/>
            <person name="Huq N.E."/>
            <person name="Jin K."/>
            <person name="Kamarzar M."/>
            <person name="Khaine A."/>
            <person name="Krug K.R."/>
            <person name="Lee A."/>
            <person name="Liao S."/>
            <person name="Light I."/>
            <person name="Ma Y."/>
            <person name="Magaling J.M."/>
            <person name="McLinden K.C."/>
            <person name="Melkote A."/>
            <person name="Montoya Serpas C.A."/>
            <person name="Niazmandi K."/>
            <person name="Ostroske E.C."/>
            <person name="Paek B.H."/>
            <person name="Rajiv S."/>
            <person name="Santos C.E."/>
            <person name="Semaan S.A."/>
            <person name="Senthilvelan J."/>
            <person name="Sheppy T.E."/>
            <person name="Stephenson J.C."/>
            <person name="Tenney M.E."/>
            <person name="Teoh N."/>
            <person name="Thorp J.P."/>
            <person name="Turon Font G."/>
            <person name="Uvarov E.V."/>
            <person name="Verpukhovskiy P."/>
            <person name="Wang J."/>
            <person name="Whang A.Y."/>
            <person name="Wright N.E."/>
            <person name="Wu M."/>
            <person name="Zhuang C."/>
            <person name="Bruns J.A."/>
            <person name="Chai A.E."/>
            <person name="Parikh H."/>
            <person name="Zorawik M."/>
            <person name="Garza D.R."/>
            <person name="Ngo R.T."/>
            <person name="Reddi K."/>
            <person name="Garcia-Vedrenne A.E."/>
            <person name="Freise A.C."/>
            <person name="Balish M.F."/>
            <person name="Garlena R.A."/>
            <person name="Russell D.A."/>
            <person name="Jacobs-Sera D."/>
            <person name="Hatfull G.F."/>
        </authorList>
    </citation>
    <scope>NUCLEOTIDE SEQUENCE</scope>
</reference>
<sequence>MSTTSNPRRALEEFAIRYARASHLTERDVAIVEFTDTFAVLPRAEYDFDIDAVAQWQRDITEAAATVRSIADDLEKVGNTRAARRLRDALDSKFGAAT</sequence>